<evidence type="ECO:0000256" key="4">
    <source>
        <dbReference type="ARBA" id="ARBA00023157"/>
    </source>
</evidence>
<evidence type="ECO:0000313" key="6">
    <source>
        <dbReference type="Proteomes" id="UP000002866"/>
    </source>
</evidence>
<dbReference type="SUPFAM" id="SSF47694">
    <property type="entry name" value="Cytochrome c oxidase subunit h"/>
    <property type="match status" value="1"/>
</dbReference>
<comment type="similarity">
    <text evidence="2">Belongs to the cytochrome c oxidase subunit 6B family.</text>
</comment>
<dbReference type="RefSeq" id="XP_004178637.1">
    <property type="nucleotide sequence ID" value="XM_004178589.1"/>
</dbReference>
<gene>
    <name evidence="5" type="primary">TBLA0B02760</name>
    <name evidence="5" type="ORF">TBLA_0B02760</name>
</gene>
<dbReference type="PANTHER" id="PTHR47677">
    <property type="entry name" value="CYTOCHROME C OXIDASE ASSEMBLY FACTOR 6"/>
    <property type="match status" value="1"/>
</dbReference>
<dbReference type="HOGENOM" id="CLU_142408_2_0_1"/>
<dbReference type="InterPro" id="IPR048281">
    <property type="entry name" value="COA6_fun"/>
</dbReference>
<name>I2GYB6_HENB6</name>
<dbReference type="eggNOG" id="ENOG502S7HF">
    <property type="taxonomic scope" value="Eukaryota"/>
</dbReference>
<dbReference type="OrthoDB" id="5545577at2759"/>
<organism evidence="5 6">
    <name type="scientific">Henningerozyma blattae (strain ATCC 34711 / CBS 6284 / DSM 70876 / NBRC 10599 / NRRL Y-10934 / UCD 77-7)</name>
    <name type="common">Yeast</name>
    <name type="synonym">Tetrapisispora blattae</name>
    <dbReference type="NCBI Taxonomy" id="1071380"/>
    <lineage>
        <taxon>Eukaryota</taxon>
        <taxon>Fungi</taxon>
        <taxon>Dikarya</taxon>
        <taxon>Ascomycota</taxon>
        <taxon>Saccharomycotina</taxon>
        <taxon>Saccharomycetes</taxon>
        <taxon>Saccharomycetales</taxon>
        <taxon>Saccharomycetaceae</taxon>
        <taxon>Henningerozyma</taxon>
    </lineage>
</organism>
<dbReference type="InParanoid" id="I2GYB6"/>
<dbReference type="STRING" id="1071380.I2GYB6"/>
<dbReference type="InterPro" id="IPR048280">
    <property type="entry name" value="COX6B-like"/>
</dbReference>
<dbReference type="OMA" id="CAKAWVK"/>
<proteinExistence type="inferred from homology"/>
<evidence type="ECO:0000256" key="2">
    <source>
        <dbReference type="ARBA" id="ARBA00006425"/>
    </source>
</evidence>
<protein>
    <recommendedName>
        <fullName evidence="7">Cytochrome c oxidase assembly factor 6</fullName>
    </recommendedName>
</protein>
<dbReference type="AlphaFoldDB" id="I2GYB6"/>
<dbReference type="EMBL" id="HE806317">
    <property type="protein sequence ID" value="CCH59118.1"/>
    <property type="molecule type" value="Genomic_DNA"/>
</dbReference>
<evidence type="ECO:0000256" key="3">
    <source>
        <dbReference type="ARBA" id="ARBA00023128"/>
    </source>
</evidence>
<evidence type="ECO:0000313" key="5">
    <source>
        <dbReference type="EMBL" id="CCH59118.1"/>
    </source>
</evidence>
<dbReference type="GO" id="GO:0033617">
    <property type="term" value="P:mitochondrial respiratory chain complex IV assembly"/>
    <property type="evidence" value="ECO:0007669"/>
    <property type="project" value="EnsemblFungi"/>
</dbReference>
<dbReference type="Proteomes" id="UP000002866">
    <property type="component" value="Chromosome 2"/>
</dbReference>
<dbReference type="GeneID" id="14493904"/>
<evidence type="ECO:0000256" key="1">
    <source>
        <dbReference type="ARBA" id="ARBA00004173"/>
    </source>
</evidence>
<dbReference type="GO" id="GO:0005507">
    <property type="term" value="F:copper ion binding"/>
    <property type="evidence" value="ECO:0007669"/>
    <property type="project" value="EnsemblFungi"/>
</dbReference>
<keyword evidence="3" id="KW-0496">Mitochondrion</keyword>
<reference evidence="5 6" key="1">
    <citation type="journal article" date="2011" name="Proc. Natl. Acad. Sci. U.S.A.">
        <title>Evolutionary erosion of yeast sex chromosomes by mating-type switching accidents.</title>
        <authorList>
            <person name="Gordon J.L."/>
            <person name="Armisen D."/>
            <person name="Proux-Wera E."/>
            <person name="Oheigeartaigh S.S."/>
            <person name="Byrne K.P."/>
            <person name="Wolfe K.H."/>
        </authorList>
    </citation>
    <scope>NUCLEOTIDE SEQUENCE [LARGE SCALE GENOMIC DNA]</scope>
    <source>
        <strain evidence="6">ATCC 34711 / CBS 6284 / DSM 70876 / NBRC 10599 / NRRL Y-10934 / UCD 77-7</strain>
    </source>
</reference>
<dbReference type="KEGG" id="tbl:TBLA_0B02760"/>
<dbReference type="PANTHER" id="PTHR47677:SF1">
    <property type="entry name" value="CYTOCHROME C OXIDASE ASSEMBLY FACTOR 6"/>
    <property type="match status" value="1"/>
</dbReference>
<comment type="subcellular location">
    <subcellularLocation>
        <location evidence="1">Mitochondrion</location>
    </subcellularLocation>
</comment>
<dbReference type="GO" id="GO:0006878">
    <property type="term" value="P:intracellular copper ion homeostasis"/>
    <property type="evidence" value="ECO:0007669"/>
    <property type="project" value="EnsemblFungi"/>
</dbReference>
<dbReference type="InterPro" id="IPR036549">
    <property type="entry name" value="CX6/COA6-like_sf"/>
</dbReference>
<evidence type="ECO:0008006" key="7">
    <source>
        <dbReference type="Google" id="ProtNLM"/>
    </source>
</evidence>
<dbReference type="GO" id="GO:0005758">
    <property type="term" value="C:mitochondrial intermembrane space"/>
    <property type="evidence" value="ECO:0007669"/>
    <property type="project" value="EnsemblFungi"/>
</dbReference>
<dbReference type="FunCoup" id="I2GYB6">
    <property type="interactions" value="178"/>
</dbReference>
<accession>I2GYB6</accession>
<keyword evidence="4" id="KW-1015">Disulfide bond</keyword>
<keyword evidence="6" id="KW-1185">Reference proteome</keyword>
<sequence length="114" mass="13447">MFGFITDYFSTKKSSDDMLTRSARDQCWNARDVYFSCLDSHDVISPNSKNAKDICTSEKNKYNENCAISWVRYFNDKRLVDYKKKKLMEENENVTFVDVNPALLEKKIILLHMQ</sequence>
<dbReference type="Gene3D" id="1.10.10.140">
    <property type="entry name" value="Cytochrome c oxidase, subunit VIb"/>
    <property type="match status" value="1"/>
</dbReference>
<dbReference type="Pfam" id="PF02297">
    <property type="entry name" value="COX6B"/>
    <property type="match status" value="1"/>
</dbReference>